<dbReference type="EMBL" id="JAECSB010000023">
    <property type="protein sequence ID" value="MBH5141948.1"/>
    <property type="molecule type" value="Genomic_DNA"/>
</dbReference>
<dbReference type="GeneID" id="57484527"/>
<dbReference type="PRINTS" id="PR00455">
    <property type="entry name" value="HTHTETR"/>
</dbReference>
<dbReference type="GO" id="GO:0000976">
    <property type="term" value="F:transcription cis-regulatory region binding"/>
    <property type="evidence" value="ECO:0007669"/>
    <property type="project" value="TreeGrafter"/>
</dbReference>
<evidence type="ECO:0000313" key="4">
    <source>
        <dbReference type="EMBL" id="KAB2583570.1"/>
    </source>
</evidence>
<keyword evidence="1 2" id="KW-0238">DNA-binding</keyword>
<name>A0A0C3A5I8_RHOER</name>
<dbReference type="InterPro" id="IPR036271">
    <property type="entry name" value="Tet_transcr_reg_TetR-rel_C_sf"/>
</dbReference>
<dbReference type="Pfam" id="PF00440">
    <property type="entry name" value="TetR_N"/>
    <property type="match status" value="1"/>
</dbReference>
<dbReference type="Proteomes" id="UP000325576">
    <property type="component" value="Unassembled WGS sequence"/>
</dbReference>
<dbReference type="Pfam" id="PF17932">
    <property type="entry name" value="TetR_C_24"/>
    <property type="match status" value="1"/>
</dbReference>
<feature type="DNA-binding region" description="H-T-H motif" evidence="2">
    <location>
        <begin position="43"/>
        <end position="62"/>
    </location>
</feature>
<proteinExistence type="predicted"/>
<evidence type="ECO:0000313" key="6">
    <source>
        <dbReference type="Proteomes" id="UP000325576"/>
    </source>
</evidence>
<reference evidence="5 7" key="2">
    <citation type="submission" date="2020-12" db="EMBL/GenBank/DDBJ databases">
        <title>Draft genome sequence of furan degrading bacterial strain FUR100.</title>
        <authorList>
            <person name="Woiski C."/>
        </authorList>
    </citation>
    <scope>NUCLEOTIDE SEQUENCE [LARGE SCALE GENOMIC DNA]</scope>
    <source>
        <strain evidence="5 7">FUR100</strain>
    </source>
</reference>
<protein>
    <submittedName>
        <fullName evidence="4">TetR family transcriptional regulator</fullName>
    </submittedName>
</protein>
<organism evidence="4 6">
    <name type="scientific">Rhodococcus erythropolis</name>
    <name type="common">Arthrobacter picolinophilus</name>
    <dbReference type="NCBI Taxonomy" id="1833"/>
    <lineage>
        <taxon>Bacteria</taxon>
        <taxon>Bacillati</taxon>
        <taxon>Actinomycetota</taxon>
        <taxon>Actinomycetes</taxon>
        <taxon>Mycobacteriales</taxon>
        <taxon>Nocardiaceae</taxon>
        <taxon>Rhodococcus</taxon>
        <taxon>Rhodococcus erythropolis group</taxon>
    </lineage>
</organism>
<evidence type="ECO:0000313" key="7">
    <source>
        <dbReference type="Proteomes" id="UP000627573"/>
    </source>
</evidence>
<dbReference type="AlphaFoldDB" id="A0A0C3A5I8"/>
<evidence type="ECO:0000256" key="1">
    <source>
        <dbReference type="ARBA" id="ARBA00023125"/>
    </source>
</evidence>
<dbReference type="InterPro" id="IPR009057">
    <property type="entry name" value="Homeodomain-like_sf"/>
</dbReference>
<feature type="domain" description="HTH tetR-type" evidence="3">
    <location>
        <begin position="20"/>
        <end position="80"/>
    </location>
</feature>
<evidence type="ECO:0000313" key="5">
    <source>
        <dbReference type="EMBL" id="MBH5141948.1"/>
    </source>
</evidence>
<dbReference type="RefSeq" id="WP_029256551.1">
    <property type="nucleotide sequence ID" value="NZ_CP195194.1"/>
</dbReference>
<gene>
    <name evidence="4" type="ORF">BS297_19975</name>
    <name evidence="5" type="ORF">I3517_04890</name>
</gene>
<dbReference type="PANTHER" id="PTHR30055">
    <property type="entry name" value="HTH-TYPE TRANSCRIPTIONAL REGULATOR RUTR"/>
    <property type="match status" value="1"/>
</dbReference>
<dbReference type="GO" id="GO:0003700">
    <property type="term" value="F:DNA-binding transcription factor activity"/>
    <property type="evidence" value="ECO:0007669"/>
    <property type="project" value="TreeGrafter"/>
</dbReference>
<dbReference type="PANTHER" id="PTHR30055:SF237">
    <property type="entry name" value="TRANSCRIPTIONAL REPRESSOR MCE3R"/>
    <property type="match status" value="1"/>
</dbReference>
<evidence type="ECO:0000256" key="2">
    <source>
        <dbReference type="PROSITE-ProRule" id="PRU00335"/>
    </source>
</evidence>
<dbReference type="Proteomes" id="UP000627573">
    <property type="component" value="Unassembled WGS sequence"/>
</dbReference>
<reference evidence="4 6" key="1">
    <citation type="journal article" date="2017" name="Poromechanics V (2013)">
        <title>Genomic Characterization of the Arsenic-Tolerant Actinobacterium, &lt;i&gt;Rhodococcus erythropolis&lt;/i&gt; S43.</title>
        <authorList>
            <person name="Retamal-Morales G."/>
            <person name="Mehnert M."/>
            <person name="Schwabe R."/>
            <person name="Tischler D."/>
            <person name="Schloemann M."/>
            <person name="Levican G.J."/>
        </authorList>
    </citation>
    <scope>NUCLEOTIDE SEQUENCE [LARGE SCALE GENOMIC DNA]</scope>
    <source>
        <strain evidence="4 6">S43</strain>
    </source>
</reference>
<dbReference type="SUPFAM" id="SSF48498">
    <property type="entry name" value="Tetracyclin repressor-like, C-terminal domain"/>
    <property type="match status" value="1"/>
</dbReference>
<dbReference type="InterPro" id="IPR001647">
    <property type="entry name" value="HTH_TetR"/>
</dbReference>
<comment type="caution">
    <text evidence="4">The sequence shown here is derived from an EMBL/GenBank/DDBJ whole genome shotgun (WGS) entry which is preliminary data.</text>
</comment>
<dbReference type="EMBL" id="MRBO01000535">
    <property type="protein sequence ID" value="KAB2583570.1"/>
    <property type="molecule type" value="Genomic_DNA"/>
</dbReference>
<accession>A0A0C3A5I8</accession>
<dbReference type="SUPFAM" id="SSF46689">
    <property type="entry name" value="Homeodomain-like"/>
    <property type="match status" value="1"/>
</dbReference>
<dbReference type="PROSITE" id="PS50977">
    <property type="entry name" value="HTH_TETR_2"/>
    <property type="match status" value="1"/>
</dbReference>
<dbReference type="InterPro" id="IPR041490">
    <property type="entry name" value="KstR2_TetR_C"/>
</dbReference>
<sequence length="208" mass="23259">MTGEVEPVNSVAVDWRTFPPLVMTDILMASLELFDENGYHGTTVRQIANRVGVTVPALYYHHANKEAVLVALFEISMSELNTRTEAAEVEAGEDPVRRFALVVEAIVLYMTHRSRHAALDTEIRHVSPESRSRYAASRKRLELLMRRIVDDGVASGDFAVTDTEETVRAILGMAQSLPRWFQTGGPMSPTQLAQKYVDIAFHTVGYRP</sequence>
<keyword evidence="7" id="KW-1185">Reference proteome</keyword>
<dbReference type="Gene3D" id="1.10.357.10">
    <property type="entry name" value="Tetracycline Repressor, domain 2"/>
    <property type="match status" value="1"/>
</dbReference>
<dbReference type="InterPro" id="IPR050109">
    <property type="entry name" value="HTH-type_TetR-like_transc_reg"/>
</dbReference>
<evidence type="ECO:0000259" key="3">
    <source>
        <dbReference type="PROSITE" id="PS50977"/>
    </source>
</evidence>